<evidence type="ECO:0000313" key="2">
    <source>
        <dbReference type="Proteomes" id="UP000887013"/>
    </source>
</evidence>
<reference evidence="1" key="1">
    <citation type="submission" date="2020-08" db="EMBL/GenBank/DDBJ databases">
        <title>Multicomponent nature underlies the extraordinary mechanical properties of spider dragline silk.</title>
        <authorList>
            <person name="Kono N."/>
            <person name="Nakamura H."/>
            <person name="Mori M."/>
            <person name="Yoshida Y."/>
            <person name="Ohtoshi R."/>
            <person name="Malay A.D."/>
            <person name="Moran D.A.P."/>
            <person name="Tomita M."/>
            <person name="Numata K."/>
            <person name="Arakawa K."/>
        </authorList>
    </citation>
    <scope>NUCLEOTIDE SEQUENCE</scope>
</reference>
<dbReference type="EMBL" id="BMAW01085360">
    <property type="protein sequence ID" value="GFU42593.1"/>
    <property type="molecule type" value="Genomic_DNA"/>
</dbReference>
<accession>A0A8X6QXB3</accession>
<keyword evidence="2" id="KW-1185">Reference proteome</keyword>
<dbReference type="AlphaFoldDB" id="A0A8X6QXB3"/>
<dbReference type="Proteomes" id="UP000887013">
    <property type="component" value="Unassembled WGS sequence"/>
</dbReference>
<organism evidence="1 2">
    <name type="scientific">Nephila pilipes</name>
    <name type="common">Giant wood spider</name>
    <name type="synonym">Nephila maculata</name>
    <dbReference type="NCBI Taxonomy" id="299642"/>
    <lineage>
        <taxon>Eukaryota</taxon>
        <taxon>Metazoa</taxon>
        <taxon>Ecdysozoa</taxon>
        <taxon>Arthropoda</taxon>
        <taxon>Chelicerata</taxon>
        <taxon>Arachnida</taxon>
        <taxon>Araneae</taxon>
        <taxon>Araneomorphae</taxon>
        <taxon>Entelegynae</taxon>
        <taxon>Araneoidea</taxon>
        <taxon>Nephilidae</taxon>
        <taxon>Nephila</taxon>
    </lineage>
</organism>
<gene>
    <name evidence="1" type="ORF">NPIL_493181</name>
</gene>
<dbReference type="OrthoDB" id="9971063at2759"/>
<proteinExistence type="predicted"/>
<protein>
    <submittedName>
        <fullName evidence="1">Uncharacterized protein</fullName>
    </submittedName>
</protein>
<sequence>MKETVLQRFTDSPTTSTQAVAAELDVPHTVVWNVLYTSEIYPYHIHKAIVLFTDVTSFSRDGIVNTYNAHLRTVEILTEV</sequence>
<evidence type="ECO:0000313" key="1">
    <source>
        <dbReference type="EMBL" id="GFU42593.1"/>
    </source>
</evidence>
<comment type="caution">
    <text evidence="1">The sequence shown here is derived from an EMBL/GenBank/DDBJ whole genome shotgun (WGS) entry which is preliminary data.</text>
</comment>
<name>A0A8X6QXB3_NEPPI</name>